<sequence length="178" mass="19536">MTNIPDMQTVECLADYQVESWRNNQSQPSKLHGTNLAGVFLIELSNWPSVGRTFLGLAALGPVSVVKILASCPMMQKLTPVSRVPNQTSQNVLTSCAPKGSIEPLSKALKHHMHLREHAIPSSESASRQCFDHAAHQPACFKDALTSPAGRKKLIDSMEGIMHGTQQALRNWDKPQET</sequence>
<reference evidence="1" key="2">
    <citation type="submission" date="2019-01" db="UniProtKB">
        <authorList>
            <consortium name="EnsemblPlants"/>
        </authorList>
    </citation>
    <scope>IDENTIFICATION</scope>
    <source>
        <strain evidence="1">cv. Heinz 1706</strain>
    </source>
</reference>
<keyword evidence="2" id="KW-1185">Reference proteome</keyword>
<dbReference type="Proteomes" id="UP000004994">
    <property type="component" value="Chromosome 6"/>
</dbReference>
<dbReference type="AlphaFoldDB" id="A0A3Q7GTC8"/>
<accession>A0A3Q7GTC8</accession>
<dbReference type="Gramene" id="Solyc06g011374.1.1">
    <property type="protein sequence ID" value="Solyc06g011374.1.1"/>
    <property type="gene ID" value="Solyc06g011374.1"/>
</dbReference>
<name>A0A3Q7GTC8_SOLLC</name>
<dbReference type="InParanoid" id="A0A3Q7GTC8"/>
<protein>
    <submittedName>
        <fullName evidence="1">Uncharacterized protein</fullName>
    </submittedName>
</protein>
<proteinExistence type="predicted"/>
<organism evidence="1">
    <name type="scientific">Solanum lycopersicum</name>
    <name type="common">Tomato</name>
    <name type="synonym">Lycopersicon esculentum</name>
    <dbReference type="NCBI Taxonomy" id="4081"/>
    <lineage>
        <taxon>Eukaryota</taxon>
        <taxon>Viridiplantae</taxon>
        <taxon>Streptophyta</taxon>
        <taxon>Embryophyta</taxon>
        <taxon>Tracheophyta</taxon>
        <taxon>Spermatophyta</taxon>
        <taxon>Magnoliopsida</taxon>
        <taxon>eudicotyledons</taxon>
        <taxon>Gunneridae</taxon>
        <taxon>Pentapetalae</taxon>
        <taxon>asterids</taxon>
        <taxon>lamiids</taxon>
        <taxon>Solanales</taxon>
        <taxon>Solanaceae</taxon>
        <taxon>Solanoideae</taxon>
        <taxon>Solaneae</taxon>
        <taxon>Solanum</taxon>
        <taxon>Solanum subgen. Lycopersicon</taxon>
    </lineage>
</organism>
<evidence type="ECO:0000313" key="1">
    <source>
        <dbReference type="EnsemblPlants" id="Solyc06g011374.1.1"/>
    </source>
</evidence>
<reference evidence="1" key="1">
    <citation type="journal article" date="2012" name="Nature">
        <title>The tomato genome sequence provides insights into fleshy fruit evolution.</title>
        <authorList>
            <consortium name="Tomato Genome Consortium"/>
        </authorList>
    </citation>
    <scope>NUCLEOTIDE SEQUENCE [LARGE SCALE GENOMIC DNA]</scope>
    <source>
        <strain evidence="1">cv. Heinz 1706</strain>
    </source>
</reference>
<evidence type="ECO:0000313" key="2">
    <source>
        <dbReference type="Proteomes" id="UP000004994"/>
    </source>
</evidence>
<dbReference type="EnsemblPlants" id="Solyc06g011374.1.1">
    <property type="protein sequence ID" value="Solyc06g011374.1.1"/>
    <property type="gene ID" value="Solyc06g011374.1"/>
</dbReference>